<accession>A0ABW0NBN0</accession>
<evidence type="ECO:0000256" key="1">
    <source>
        <dbReference type="ARBA" id="ARBA00022857"/>
    </source>
</evidence>
<dbReference type="EMBL" id="JBHSMF010000006">
    <property type="protein sequence ID" value="MFC5497305.1"/>
    <property type="molecule type" value="Genomic_DNA"/>
</dbReference>
<evidence type="ECO:0000313" key="3">
    <source>
        <dbReference type="EMBL" id="MFC5497305.1"/>
    </source>
</evidence>
<dbReference type="SMART" id="SM00829">
    <property type="entry name" value="PKS_ER"/>
    <property type="match status" value="1"/>
</dbReference>
<organism evidence="3 4">
    <name type="scientific">Caenimonas terrae</name>
    <dbReference type="NCBI Taxonomy" id="696074"/>
    <lineage>
        <taxon>Bacteria</taxon>
        <taxon>Pseudomonadati</taxon>
        <taxon>Pseudomonadota</taxon>
        <taxon>Betaproteobacteria</taxon>
        <taxon>Burkholderiales</taxon>
        <taxon>Comamonadaceae</taxon>
        <taxon>Caenimonas</taxon>
    </lineage>
</organism>
<dbReference type="InterPro" id="IPR020843">
    <property type="entry name" value="ER"/>
</dbReference>
<protein>
    <submittedName>
        <fullName evidence="3">NADPH:quinone reductase</fullName>
    </submittedName>
</protein>
<dbReference type="InterPro" id="IPR051603">
    <property type="entry name" value="Zinc-ADH_QOR/CCCR"/>
</dbReference>
<dbReference type="Gene3D" id="3.40.50.720">
    <property type="entry name" value="NAD(P)-binding Rossmann-like Domain"/>
    <property type="match status" value="1"/>
</dbReference>
<dbReference type="CDD" id="cd08253">
    <property type="entry name" value="zeta_crystallin"/>
    <property type="match status" value="1"/>
</dbReference>
<dbReference type="Proteomes" id="UP001596037">
    <property type="component" value="Unassembled WGS sequence"/>
</dbReference>
<dbReference type="SUPFAM" id="SSF50129">
    <property type="entry name" value="GroES-like"/>
    <property type="match status" value="1"/>
</dbReference>
<dbReference type="Gene3D" id="3.90.180.10">
    <property type="entry name" value="Medium-chain alcohol dehydrogenases, catalytic domain"/>
    <property type="match status" value="1"/>
</dbReference>
<sequence>MRAAWYTRNGAARDVLVLGDIPVPAPAAGEVVVQVHASGVNPSDVKSRAGRPVASGFIVPHSDGAGIIVEAGPGVDRGRLGERVWLWNGQWNRDLGTAADYIVLPQEQAVALPAQVGFEAGACLGIPALTAIHALRRAGDLGGRTLLVTGAGSAVGHYVTQIAARMGAIVIGTAGSPARRDHALAAGAAHVIDYKREPVADRVKEITGGGGVDAVIDMDFSGTAPLLSQGLLRPHGRFVCYGSNQRGDLPIDFRTMLWGSHDLLFFLVYDLLAAERAAALRDLAALLAADALRHTIAASYPLEQIAEAHEMVEAGHAVGHVVLRLRE</sequence>
<keyword evidence="4" id="KW-1185">Reference proteome</keyword>
<reference evidence="4" key="1">
    <citation type="journal article" date="2019" name="Int. J. Syst. Evol. Microbiol.">
        <title>The Global Catalogue of Microorganisms (GCM) 10K type strain sequencing project: providing services to taxonomists for standard genome sequencing and annotation.</title>
        <authorList>
            <consortium name="The Broad Institute Genomics Platform"/>
            <consortium name="The Broad Institute Genome Sequencing Center for Infectious Disease"/>
            <person name="Wu L."/>
            <person name="Ma J."/>
        </authorList>
    </citation>
    <scope>NUCLEOTIDE SEQUENCE [LARGE SCALE GENOMIC DNA]</scope>
    <source>
        <strain evidence="4">CCUG 57401</strain>
    </source>
</reference>
<dbReference type="SUPFAM" id="SSF51735">
    <property type="entry name" value="NAD(P)-binding Rossmann-fold domains"/>
    <property type="match status" value="1"/>
</dbReference>
<dbReference type="Pfam" id="PF13602">
    <property type="entry name" value="ADH_zinc_N_2"/>
    <property type="match status" value="1"/>
</dbReference>
<dbReference type="RefSeq" id="WP_376849332.1">
    <property type="nucleotide sequence ID" value="NZ_JBHSMF010000006.1"/>
</dbReference>
<dbReference type="PANTHER" id="PTHR44154">
    <property type="entry name" value="QUINONE OXIDOREDUCTASE"/>
    <property type="match status" value="1"/>
</dbReference>
<dbReference type="PANTHER" id="PTHR44154:SF1">
    <property type="entry name" value="QUINONE OXIDOREDUCTASE"/>
    <property type="match status" value="1"/>
</dbReference>
<comment type="caution">
    <text evidence="3">The sequence shown here is derived from an EMBL/GenBank/DDBJ whole genome shotgun (WGS) entry which is preliminary data.</text>
</comment>
<dbReference type="Pfam" id="PF08240">
    <property type="entry name" value="ADH_N"/>
    <property type="match status" value="1"/>
</dbReference>
<dbReference type="InterPro" id="IPR036291">
    <property type="entry name" value="NAD(P)-bd_dom_sf"/>
</dbReference>
<proteinExistence type="predicted"/>
<evidence type="ECO:0000313" key="4">
    <source>
        <dbReference type="Proteomes" id="UP001596037"/>
    </source>
</evidence>
<gene>
    <name evidence="3" type="ORF">ACFPOE_07160</name>
</gene>
<feature type="domain" description="Enoyl reductase (ER)" evidence="2">
    <location>
        <begin position="11"/>
        <end position="323"/>
    </location>
</feature>
<dbReference type="InterPro" id="IPR013154">
    <property type="entry name" value="ADH-like_N"/>
</dbReference>
<name>A0ABW0NBN0_9BURK</name>
<keyword evidence="1" id="KW-0521">NADP</keyword>
<dbReference type="InterPro" id="IPR011032">
    <property type="entry name" value="GroES-like_sf"/>
</dbReference>
<evidence type="ECO:0000259" key="2">
    <source>
        <dbReference type="SMART" id="SM00829"/>
    </source>
</evidence>